<dbReference type="AlphaFoldDB" id="A0AAW2XNL8"/>
<gene>
    <name evidence="1" type="ORF">Slati_0869300</name>
</gene>
<dbReference type="PANTHER" id="PTHR35317:SF28">
    <property type="entry name" value="ZINC FINGER, CCHC-TYPE, RIBONUCLEASE H-LIKE DOMAIN, GAG-PRE-INTEGRASE DOMAIN PROTEIN-RELATED"/>
    <property type="match status" value="1"/>
</dbReference>
<proteinExistence type="predicted"/>
<reference evidence="1" key="2">
    <citation type="journal article" date="2024" name="Plant">
        <title>Genomic evolution and insights into agronomic trait innovations of Sesamum species.</title>
        <authorList>
            <person name="Miao H."/>
            <person name="Wang L."/>
            <person name="Qu L."/>
            <person name="Liu H."/>
            <person name="Sun Y."/>
            <person name="Le M."/>
            <person name="Wang Q."/>
            <person name="Wei S."/>
            <person name="Zheng Y."/>
            <person name="Lin W."/>
            <person name="Duan Y."/>
            <person name="Cao H."/>
            <person name="Xiong S."/>
            <person name="Wang X."/>
            <person name="Wei L."/>
            <person name="Li C."/>
            <person name="Ma Q."/>
            <person name="Ju M."/>
            <person name="Zhao R."/>
            <person name="Li G."/>
            <person name="Mu C."/>
            <person name="Tian Q."/>
            <person name="Mei H."/>
            <person name="Zhang T."/>
            <person name="Gao T."/>
            <person name="Zhang H."/>
        </authorList>
    </citation>
    <scope>NUCLEOTIDE SEQUENCE</scope>
    <source>
        <strain evidence="1">KEN1</strain>
    </source>
</reference>
<evidence type="ECO:0000313" key="1">
    <source>
        <dbReference type="EMBL" id="KAL0455301.1"/>
    </source>
</evidence>
<protein>
    <recommendedName>
        <fullName evidence="2">UBN2 domain-containing protein</fullName>
    </recommendedName>
</protein>
<comment type="caution">
    <text evidence="1">The sequence shown here is derived from an EMBL/GenBank/DDBJ whole genome shotgun (WGS) entry which is preliminary data.</text>
</comment>
<accession>A0AAW2XNL8</accession>
<reference evidence="1" key="1">
    <citation type="submission" date="2020-06" db="EMBL/GenBank/DDBJ databases">
        <authorList>
            <person name="Li T."/>
            <person name="Hu X."/>
            <person name="Zhang T."/>
            <person name="Song X."/>
            <person name="Zhang H."/>
            <person name="Dai N."/>
            <person name="Sheng W."/>
            <person name="Hou X."/>
            <person name="Wei L."/>
        </authorList>
    </citation>
    <scope>NUCLEOTIDE SEQUENCE</scope>
    <source>
        <strain evidence="1">KEN1</strain>
        <tissue evidence="1">Leaf</tissue>
    </source>
</reference>
<dbReference type="PANTHER" id="PTHR35317">
    <property type="entry name" value="OS04G0629600 PROTEIN"/>
    <property type="match status" value="1"/>
</dbReference>
<sequence>MVMRNLKMKQHYLKRRRILCQRQRRRINKLYLIHQCLDDTVFEKVASATTSKEAWETLAKSLQGVDKVKKVRLQSLRGEFEALRMNESDAILDYCSRVKTVVNQLKRYGDKIDDVRVLEKILHSLTGKFDYIVCVIEQIKDLKIMTIEELEGSLQAHEKKIKRRQEEPLEQVTQGC</sequence>
<dbReference type="Pfam" id="PF14223">
    <property type="entry name" value="Retrotran_gag_2"/>
    <property type="match status" value="1"/>
</dbReference>
<name>A0AAW2XNL8_9LAMI</name>
<dbReference type="EMBL" id="JACGWN010000003">
    <property type="protein sequence ID" value="KAL0455301.1"/>
    <property type="molecule type" value="Genomic_DNA"/>
</dbReference>
<organism evidence="1">
    <name type="scientific">Sesamum latifolium</name>
    <dbReference type="NCBI Taxonomy" id="2727402"/>
    <lineage>
        <taxon>Eukaryota</taxon>
        <taxon>Viridiplantae</taxon>
        <taxon>Streptophyta</taxon>
        <taxon>Embryophyta</taxon>
        <taxon>Tracheophyta</taxon>
        <taxon>Spermatophyta</taxon>
        <taxon>Magnoliopsida</taxon>
        <taxon>eudicotyledons</taxon>
        <taxon>Gunneridae</taxon>
        <taxon>Pentapetalae</taxon>
        <taxon>asterids</taxon>
        <taxon>lamiids</taxon>
        <taxon>Lamiales</taxon>
        <taxon>Pedaliaceae</taxon>
        <taxon>Sesamum</taxon>
    </lineage>
</organism>
<evidence type="ECO:0008006" key="2">
    <source>
        <dbReference type="Google" id="ProtNLM"/>
    </source>
</evidence>